<dbReference type="PROSITE" id="PS50893">
    <property type="entry name" value="ABC_TRANSPORTER_2"/>
    <property type="match status" value="1"/>
</dbReference>
<keyword evidence="10" id="KW-1185">Reference proteome</keyword>
<evidence type="ECO:0000256" key="1">
    <source>
        <dbReference type="ARBA" id="ARBA00004651"/>
    </source>
</evidence>
<dbReference type="Gene3D" id="3.40.50.300">
    <property type="entry name" value="P-loop containing nucleotide triphosphate hydrolases"/>
    <property type="match status" value="1"/>
</dbReference>
<accession>A0A7W9IAU1</accession>
<evidence type="ECO:0000259" key="8">
    <source>
        <dbReference type="PROSITE" id="PS50893"/>
    </source>
</evidence>
<keyword evidence="3" id="KW-0547">Nucleotide-binding</keyword>
<keyword evidence="6 7" id="KW-0472">Membrane</keyword>
<reference evidence="9 10" key="1">
    <citation type="submission" date="2020-08" db="EMBL/GenBank/DDBJ databases">
        <title>Sequencing the genomes of 1000 actinobacteria strains.</title>
        <authorList>
            <person name="Klenk H.-P."/>
        </authorList>
    </citation>
    <scope>NUCLEOTIDE SEQUENCE [LARGE SCALE GENOMIC DNA]</scope>
    <source>
        <strain evidence="9 10">DSM 46887</strain>
    </source>
</reference>
<dbReference type="GO" id="GO:0016887">
    <property type="term" value="F:ATP hydrolysis activity"/>
    <property type="evidence" value="ECO:0007669"/>
    <property type="project" value="InterPro"/>
</dbReference>
<dbReference type="InterPro" id="IPR036640">
    <property type="entry name" value="ABC1_TM_sf"/>
</dbReference>
<evidence type="ECO:0000256" key="7">
    <source>
        <dbReference type="SAM" id="Phobius"/>
    </source>
</evidence>
<sequence length="632" mass="67114">MTVTERPGTSSGPPRFSPRGDMALLGLLRHAGTGSVAALVLVSVLQVAAPLAVAYVLGALAGLLVDGAAATAFDHALGPLLALAVMMLLTQASSALEKPLRDRVTRQVDGRVRHRVRRIALDAATPAELAEQSVQDDLELVTKGYSHHTAGAAATAQLALCFRRAATVAAAAALAVFSWWIALPALVLVLAQNALLRRQWAGTGGIRTLALRTQPLQRRADHLADTVTGARAAKEIRIFGLAGWFVSEYERVALARFTPLWSKRMRVMGEQWIVLGMSALTAVPVFVLIAMAAARGELTAAELLFHLRVALLLLAGSALGLEPFVVDYGKVSAAAYRRLLDRFGRRAPATVPGGTVEAAPAAIRRTDTVATAPPMIRFTDVGFGYPNGDRQVLDGLNLEIRAGEKLAIVGLNGAGKSTLVRLLTGLQSPQRGRITADGADIAALGLPAWWARLAVVFQSPVRYHLSAEDNVRLGNGALNDPEIADRTLREALDQAEARELVEALPDGLSSVLSAGYRGGTDLSGGQWQKIALARAFYAAGSGASVVVLDEPTAHLDVKAELGVFRKLIEATADRTLVLISHRFATVRHADRIAVLSGGRVGELGTHEELLARGGDYARWYHLQAALVHGRVS</sequence>
<dbReference type="InterPro" id="IPR003439">
    <property type="entry name" value="ABC_transporter-like_ATP-bd"/>
</dbReference>
<name>A0A7W9IAU1_9ACTN</name>
<evidence type="ECO:0000256" key="3">
    <source>
        <dbReference type="ARBA" id="ARBA00022741"/>
    </source>
</evidence>
<dbReference type="InterPro" id="IPR039421">
    <property type="entry name" value="Type_1_exporter"/>
</dbReference>
<organism evidence="9 10">
    <name type="scientific">Streptosporangium becharense</name>
    <dbReference type="NCBI Taxonomy" id="1816182"/>
    <lineage>
        <taxon>Bacteria</taxon>
        <taxon>Bacillati</taxon>
        <taxon>Actinomycetota</taxon>
        <taxon>Actinomycetes</taxon>
        <taxon>Streptosporangiales</taxon>
        <taxon>Streptosporangiaceae</taxon>
        <taxon>Streptosporangium</taxon>
    </lineage>
</organism>
<feature type="transmembrane region" description="Helical" evidence="7">
    <location>
        <begin position="36"/>
        <end position="65"/>
    </location>
</feature>
<comment type="subcellular location">
    <subcellularLocation>
        <location evidence="1">Cell membrane</location>
        <topology evidence="1">Multi-pass membrane protein</topology>
    </subcellularLocation>
</comment>
<evidence type="ECO:0000313" key="9">
    <source>
        <dbReference type="EMBL" id="MBB5817322.1"/>
    </source>
</evidence>
<dbReference type="InterPro" id="IPR003593">
    <property type="entry name" value="AAA+_ATPase"/>
</dbReference>
<evidence type="ECO:0000313" key="10">
    <source>
        <dbReference type="Proteomes" id="UP000540685"/>
    </source>
</evidence>
<dbReference type="InterPro" id="IPR027417">
    <property type="entry name" value="P-loop_NTPase"/>
</dbReference>
<keyword evidence="4 9" id="KW-0067">ATP-binding</keyword>
<dbReference type="Gene3D" id="1.20.1560.10">
    <property type="entry name" value="ABC transporter type 1, transmembrane domain"/>
    <property type="match status" value="1"/>
</dbReference>
<comment type="caution">
    <text evidence="9">The sequence shown here is derived from an EMBL/GenBank/DDBJ whole genome shotgun (WGS) entry which is preliminary data.</text>
</comment>
<evidence type="ECO:0000256" key="2">
    <source>
        <dbReference type="ARBA" id="ARBA00022692"/>
    </source>
</evidence>
<feature type="transmembrane region" description="Helical" evidence="7">
    <location>
        <begin position="168"/>
        <end position="191"/>
    </location>
</feature>
<dbReference type="GO" id="GO:0034040">
    <property type="term" value="F:ATPase-coupled lipid transmembrane transporter activity"/>
    <property type="evidence" value="ECO:0007669"/>
    <property type="project" value="TreeGrafter"/>
</dbReference>
<dbReference type="RefSeq" id="WP_184540466.1">
    <property type="nucleotide sequence ID" value="NZ_JACHMP010000001.1"/>
</dbReference>
<dbReference type="PROSITE" id="PS00211">
    <property type="entry name" value="ABC_TRANSPORTER_1"/>
    <property type="match status" value="1"/>
</dbReference>
<dbReference type="Pfam" id="PF00005">
    <property type="entry name" value="ABC_tran"/>
    <property type="match status" value="1"/>
</dbReference>
<evidence type="ECO:0000256" key="6">
    <source>
        <dbReference type="ARBA" id="ARBA00023136"/>
    </source>
</evidence>
<evidence type="ECO:0000256" key="4">
    <source>
        <dbReference type="ARBA" id="ARBA00022840"/>
    </source>
</evidence>
<gene>
    <name evidence="9" type="ORF">F4562_000384</name>
</gene>
<dbReference type="PANTHER" id="PTHR24221">
    <property type="entry name" value="ATP-BINDING CASSETTE SUB-FAMILY B"/>
    <property type="match status" value="1"/>
</dbReference>
<dbReference type="Proteomes" id="UP000540685">
    <property type="component" value="Unassembled WGS sequence"/>
</dbReference>
<dbReference type="GO" id="GO:0005524">
    <property type="term" value="F:ATP binding"/>
    <property type="evidence" value="ECO:0007669"/>
    <property type="project" value="UniProtKB-KW"/>
</dbReference>
<protein>
    <submittedName>
        <fullName evidence="9">ATP-binding cassette subfamily B protein</fullName>
    </submittedName>
</protein>
<keyword evidence="5 7" id="KW-1133">Transmembrane helix</keyword>
<feature type="transmembrane region" description="Helical" evidence="7">
    <location>
        <begin position="305"/>
        <end position="328"/>
    </location>
</feature>
<dbReference type="SMART" id="SM00382">
    <property type="entry name" value="AAA"/>
    <property type="match status" value="1"/>
</dbReference>
<dbReference type="GO" id="GO:0005886">
    <property type="term" value="C:plasma membrane"/>
    <property type="evidence" value="ECO:0007669"/>
    <property type="project" value="UniProtKB-SubCell"/>
</dbReference>
<dbReference type="SUPFAM" id="SSF52540">
    <property type="entry name" value="P-loop containing nucleoside triphosphate hydrolases"/>
    <property type="match status" value="1"/>
</dbReference>
<dbReference type="SUPFAM" id="SSF90123">
    <property type="entry name" value="ABC transporter transmembrane region"/>
    <property type="match status" value="1"/>
</dbReference>
<dbReference type="EMBL" id="JACHMP010000001">
    <property type="protein sequence ID" value="MBB5817322.1"/>
    <property type="molecule type" value="Genomic_DNA"/>
</dbReference>
<feature type="domain" description="ABC transporter" evidence="8">
    <location>
        <begin position="376"/>
        <end position="622"/>
    </location>
</feature>
<dbReference type="AlphaFoldDB" id="A0A7W9IAU1"/>
<proteinExistence type="predicted"/>
<evidence type="ECO:0000256" key="5">
    <source>
        <dbReference type="ARBA" id="ARBA00022989"/>
    </source>
</evidence>
<dbReference type="PANTHER" id="PTHR24221:SF646">
    <property type="entry name" value="HAEMOLYSIN SECRETION ATP-BINDING PROTEIN"/>
    <property type="match status" value="1"/>
</dbReference>
<dbReference type="InterPro" id="IPR017871">
    <property type="entry name" value="ABC_transporter-like_CS"/>
</dbReference>
<feature type="transmembrane region" description="Helical" evidence="7">
    <location>
        <begin position="272"/>
        <end position="293"/>
    </location>
</feature>
<keyword evidence="2 7" id="KW-0812">Transmembrane</keyword>